<protein>
    <submittedName>
        <fullName evidence="3">Uncharacterized protein</fullName>
    </submittedName>
</protein>
<evidence type="ECO:0000256" key="2">
    <source>
        <dbReference type="SAM" id="SignalP"/>
    </source>
</evidence>
<keyword evidence="2" id="KW-0732">Signal</keyword>
<evidence type="ECO:0000313" key="3">
    <source>
        <dbReference type="EnsemblMetazoa" id="tetur04g04660.1"/>
    </source>
</evidence>
<dbReference type="Proteomes" id="UP000015104">
    <property type="component" value="Unassembled WGS sequence"/>
</dbReference>
<accession>T1K2D7</accession>
<feature type="transmembrane region" description="Helical" evidence="1">
    <location>
        <begin position="145"/>
        <end position="165"/>
    </location>
</feature>
<dbReference type="HOGENOM" id="CLU_1316917_0_0_1"/>
<keyword evidence="1" id="KW-1133">Transmembrane helix</keyword>
<sequence length="209" mass="24799">MKVIVLILISLQVYLGSSQQIDFYSWSQVIDENLIDDFYHYINKFRIELPATCISKMLQRSEYAECYYGALDRWRTKTDQDKLACCFILDYEYCMLNLIKSECGRYEELKYRSTDGYAAAKRHIISIFNCHHRYDDIDDCRLPTWAIILISITTVLLFIIILTILKCCYNRKQRKLNKHNYRNVHSPNSLNSPSIRFNLQPLKYDNSSI</sequence>
<proteinExistence type="predicted"/>
<feature type="signal peptide" evidence="2">
    <location>
        <begin position="1"/>
        <end position="18"/>
    </location>
</feature>
<reference evidence="4" key="1">
    <citation type="submission" date="2011-08" db="EMBL/GenBank/DDBJ databases">
        <authorList>
            <person name="Rombauts S."/>
        </authorList>
    </citation>
    <scope>NUCLEOTIDE SEQUENCE</scope>
    <source>
        <strain evidence="4">London</strain>
    </source>
</reference>
<evidence type="ECO:0000313" key="4">
    <source>
        <dbReference type="Proteomes" id="UP000015104"/>
    </source>
</evidence>
<dbReference type="AlphaFoldDB" id="T1K2D7"/>
<reference evidence="3" key="2">
    <citation type="submission" date="2015-06" db="UniProtKB">
        <authorList>
            <consortium name="EnsemblMetazoa"/>
        </authorList>
    </citation>
    <scope>IDENTIFICATION</scope>
</reference>
<keyword evidence="1" id="KW-0812">Transmembrane</keyword>
<evidence type="ECO:0000256" key="1">
    <source>
        <dbReference type="SAM" id="Phobius"/>
    </source>
</evidence>
<keyword evidence="1" id="KW-0472">Membrane</keyword>
<feature type="chain" id="PRO_5004580943" evidence="2">
    <location>
        <begin position="19"/>
        <end position="209"/>
    </location>
</feature>
<dbReference type="EMBL" id="CAEY01001362">
    <property type="status" value="NOT_ANNOTATED_CDS"/>
    <property type="molecule type" value="Genomic_DNA"/>
</dbReference>
<keyword evidence="4" id="KW-1185">Reference proteome</keyword>
<organism evidence="3 4">
    <name type="scientific">Tetranychus urticae</name>
    <name type="common">Two-spotted spider mite</name>
    <dbReference type="NCBI Taxonomy" id="32264"/>
    <lineage>
        <taxon>Eukaryota</taxon>
        <taxon>Metazoa</taxon>
        <taxon>Ecdysozoa</taxon>
        <taxon>Arthropoda</taxon>
        <taxon>Chelicerata</taxon>
        <taxon>Arachnida</taxon>
        <taxon>Acari</taxon>
        <taxon>Acariformes</taxon>
        <taxon>Trombidiformes</taxon>
        <taxon>Prostigmata</taxon>
        <taxon>Eleutherengona</taxon>
        <taxon>Raphignathae</taxon>
        <taxon>Tetranychoidea</taxon>
        <taxon>Tetranychidae</taxon>
        <taxon>Tetranychus</taxon>
    </lineage>
</organism>
<name>T1K2D7_TETUR</name>
<dbReference type="EnsemblMetazoa" id="tetur04g04660.1">
    <property type="protein sequence ID" value="tetur04g04660.1"/>
    <property type="gene ID" value="tetur04g04660"/>
</dbReference>